<evidence type="ECO:0000256" key="1">
    <source>
        <dbReference type="ARBA" id="ARBA00005199"/>
    </source>
</evidence>
<keyword evidence="3 4" id="KW-0378">Hydrolase</keyword>
<evidence type="ECO:0000256" key="4">
    <source>
        <dbReference type="RuleBase" id="RU361117"/>
    </source>
</evidence>
<comment type="catalytic activity">
    <reaction evidence="4">
        <text>alpha,alpha-trehalose 6-phosphate + H2O = alpha,alpha-trehalose + phosphate</text>
        <dbReference type="Rhea" id="RHEA:23420"/>
        <dbReference type="ChEBI" id="CHEBI:15377"/>
        <dbReference type="ChEBI" id="CHEBI:16551"/>
        <dbReference type="ChEBI" id="CHEBI:43474"/>
        <dbReference type="ChEBI" id="CHEBI:58429"/>
        <dbReference type="EC" id="3.1.3.12"/>
    </reaction>
</comment>
<dbReference type="PANTHER" id="PTHR43768:SF3">
    <property type="entry name" value="TREHALOSE 6-PHOSPHATE PHOSPHATASE"/>
    <property type="match status" value="1"/>
</dbReference>
<dbReference type="InterPro" id="IPR003337">
    <property type="entry name" value="Trehalose_PPase"/>
</dbReference>
<keyword evidence="4" id="KW-0479">Metal-binding</keyword>
<dbReference type="InterPro" id="IPR044651">
    <property type="entry name" value="OTSB-like"/>
</dbReference>
<dbReference type="InterPro" id="IPR023214">
    <property type="entry name" value="HAD_sf"/>
</dbReference>
<organism evidence="5 6">
    <name type="scientific">Candidatus Daviesbacteria bacterium GW2011_GWC2_40_12</name>
    <dbReference type="NCBI Taxonomy" id="1618431"/>
    <lineage>
        <taxon>Bacteria</taxon>
        <taxon>Candidatus Daviesiibacteriota</taxon>
    </lineage>
</organism>
<dbReference type="GO" id="GO:0046872">
    <property type="term" value="F:metal ion binding"/>
    <property type="evidence" value="ECO:0007669"/>
    <property type="project" value="UniProtKB-KW"/>
</dbReference>
<dbReference type="Pfam" id="PF02358">
    <property type="entry name" value="Trehalose_PPase"/>
    <property type="match status" value="1"/>
</dbReference>
<sequence>MMQYLWQDPDKIISSLKKYHLKLLILDFDGTLTPIAKAPEKAILSESIKDLLRQLSQKPNYFVAISSGRELGDLKAKVGLTSIIYGANHGFEGEVFGKKYSYPLNNKTLKILQEIRRQLENKLSQFKGVFIEDKGLTLSLHYRLAHSKQIHKIKALAKITLDEFIKDGVIFTISGKMVIDILPKTDWNKGRFADFIVKSVASQNKSRPLIIAIGDDKTDEDTFNNLKNGITIKVGGKNQSNAKYYVKSTKEVIQFLKTLVSC</sequence>
<dbReference type="InterPro" id="IPR006379">
    <property type="entry name" value="HAD-SF_hydro_IIB"/>
</dbReference>
<comment type="pathway">
    <text evidence="1 4">Glycan biosynthesis; trehalose biosynthesis.</text>
</comment>
<dbReference type="EC" id="3.1.3.12" evidence="4"/>
<evidence type="ECO:0000313" key="5">
    <source>
        <dbReference type="EMBL" id="KKR42272.1"/>
    </source>
</evidence>
<dbReference type="GO" id="GO:0005992">
    <property type="term" value="P:trehalose biosynthetic process"/>
    <property type="evidence" value="ECO:0007669"/>
    <property type="project" value="UniProtKB-UniPathway"/>
</dbReference>
<dbReference type="NCBIfam" id="TIGR01484">
    <property type="entry name" value="HAD-SF-IIB"/>
    <property type="match status" value="1"/>
</dbReference>
<evidence type="ECO:0000256" key="2">
    <source>
        <dbReference type="ARBA" id="ARBA00008770"/>
    </source>
</evidence>
<dbReference type="EMBL" id="LBYB01000003">
    <property type="protein sequence ID" value="KKR42272.1"/>
    <property type="molecule type" value="Genomic_DNA"/>
</dbReference>
<comment type="cofactor">
    <cofactor evidence="4">
        <name>Mg(2+)</name>
        <dbReference type="ChEBI" id="CHEBI:18420"/>
    </cofactor>
</comment>
<dbReference type="Gene3D" id="3.30.70.1020">
    <property type="entry name" value="Trehalose-6-phosphate phosphatase related protein, domain 2"/>
    <property type="match status" value="1"/>
</dbReference>
<comment type="caution">
    <text evidence="5">The sequence shown here is derived from an EMBL/GenBank/DDBJ whole genome shotgun (WGS) entry which is preliminary data.</text>
</comment>
<name>A0A0G0TWD6_9BACT</name>
<dbReference type="PANTHER" id="PTHR43768">
    <property type="entry name" value="TREHALOSE 6-PHOSPHATE PHOSPHATASE"/>
    <property type="match status" value="1"/>
</dbReference>
<comment type="similarity">
    <text evidence="2 4">Belongs to the trehalose phosphatase family.</text>
</comment>
<protein>
    <recommendedName>
        <fullName evidence="4">Trehalose 6-phosphate phosphatase</fullName>
        <ecNumber evidence="4">3.1.3.12</ecNumber>
    </recommendedName>
</protein>
<gene>
    <name evidence="5" type="ORF">UT77_C0003G0067</name>
</gene>
<dbReference type="NCBIfam" id="TIGR00685">
    <property type="entry name" value="T6PP"/>
    <property type="match status" value="1"/>
</dbReference>
<dbReference type="GO" id="GO:0004805">
    <property type="term" value="F:trehalose-phosphatase activity"/>
    <property type="evidence" value="ECO:0007669"/>
    <property type="project" value="UniProtKB-EC"/>
</dbReference>
<dbReference type="SUPFAM" id="SSF56784">
    <property type="entry name" value="HAD-like"/>
    <property type="match status" value="1"/>
</dbReference>
<dbReference type="Gene3D" id="3.40.50.1000">
    <property type="entry name" value="HAD superfamily/HAD-like"/>
    <property type="match status" value="1"/>
</dbReference>
<evidence type="ECO:0000256" key="3">
    <source>
        <dbReference type="ARBA" id="ARBA00022801"/>
    </source>
</evidence>
<dbReference type="Proteomes" id="UP000034881">
    <property type="component" value="Unassembled WGS sequence"/>
</dbReference>
<accession>A0A0G0TWD6</accession>
<reference evidence="5 6" key="1">
    <citation type="journal article" date="2015" name="Nature">
        <title>rRNA introns, odd ribosomes, and small enigmatic genomes across a large radiation of phyla.</title>
        <authorList>
            <person name="Brown C.T."/>
            <person name="Hug L.A."/>
            <person name="Thomas B.C."/>
            <person name="Sharon I."/>
            <person name="Castelle C.J."/>
            <person name="Singh A."/>
            <person name="Wilkins M.J."/>
            <person name="Williams K.H."/>
            <person name="Banfield J.F."/>
        </authorList>
    </citation>
    <scope>NUCLEOTIDE SEQUENCE [LARGE SCALE GENOMIC DNA]</scope>
</reference>
<dbReference type="AlphaFoldDB" id="A0A0G0TWD6"/>
<evidence type="ECO:0000313" key="6">
    <source>
        <dbReference type="Proteomes" id="UP000034881"/>
    </source>
</evidence>
<comment type="function">
    <text evidence="4">Removes the phosphate from trehalose 6-phosphate to produce free trehalose.</text>
</comment>
<dbReference type="InterPro" id="IPR036412">
    <property type="entry name" value="HAD-like_sf"/>
</dbReference>
<keyword evidence="4" id="KW-0460">Magnesium</keyword>
<dbReference type="UniPathway" id="UPA00299"/>
<proteinExistence type="inferred from homology"/>